<dbReference type="GO" id="GO:0006631">
    <property type="term" value="P:fatty acid metabolic process"/>
    <property type="evidence" value="ECO:0007669"/>
    <property type="project" value="TreeGrafter"/>
</dbReference>
<evidence type="ECO:0000313" key="8">
    <source>
        <dbReference type="Proteomes" id="UP000631312"/>
    </source>
</evidence>
<evidence type="ECO:0000313" key="7">
    <source>
        <dbReference type="Proteomes" id="UP000590511"/>
    </source>
</evidence>
<dbReference type="Proteomes" id="UP000631312">
    <property type="component" value="Unassembled WGS sequence"/>
</dbReference>
<dbReference type="EC" id="6.2.1.-" evidence="6"/>
<dbReference type="EMBL" id="BOMP01000107">
    <property type="protein sequence ID" value="GIE43505.1"/>
    <property type="molecule type" value="Genomic_DNA"/>
</dbReference>
<evidence type="ECO:0000313" key="6">
    <source>
        <dbReference type="EMBL" id="MBB4750931.1"/>
    </source>
</evidence>
<dbReference type="AlphaFoldDB" id="A0A7W7MI16"/>
<evidence type="ECO:0000259" key="4">
    <source>
        <dbReference type="Pfam" id="PF13193"/>
    </source>
</evidence>
<keyword evidence="8" id="KW-1185">Reference proteome</keyword>
<dbReference type="InterPro" id="IPR025110">
    <property type="entry name" value="AMP-bd_C"/>
</dbReference>
<reference evidence="6 7" key="1">
    <citation type="submission" date="2020-08" db="EMBL/GenBank/DDBJ databases">
        <title>Sequencing the genomes of 1000 actinobacteria strains.</title>
        <authorList>
            <person name="Klenk H.-P."/>
        </authorList>
    </citation>
    <scope>NUCLEOTIDE SEQUENCE [LARGE SCALE GENOMIC DNA]</scope>
    <source>
        <strain evidence="6 7">DSM 43150</strain>
    </source>
</reference>
<proteinExistence type="inferred from homology"/>
<dbReference type="Proteomes" id="UP000590511">
    <property type="component" value="Unassembled WGS sequence"/>
</dbReference>
<dbReference type="Gene3D" id="3.40.50.12780">
    <property type="entry name" value="N-terminal domain of ligase-like"/>
    <property type="match status" value="1"/>
</dbReference>
<comment type="similarity">
    <text evidence="1">Belongs to the ATP-dependent AMP-binding enzyme family.</text>
</comment>
<feature type="domain" description="AMP-binding enzyme C-terminal" evidence="4">
    <location>
        <begin position="472"/>
        <end position="547"/>
    </location>
</feature>
<evidence type="ECO:0000259" key="3">
    <source>
        <dbReference type="Pfam" id="PF00501"/>
    </source>
</evidence>
<dbReference type="InterPro" id="IPR000873">
    <property type="entry name" value="AMP-dep_synth/lig_dom"/>
</dbReference>
<dbReference type="InterPro" id="IPR045851">
    <property type="entry name" value="AMP-bd_C_sf"/>
</dbReference>
<dbReference type="RefSeq" id="WP_188123036.1">
    <property type="nucleotide sequence ID" value="NZ_BOMP01000107.1"/>
</dbReference>
<dbReference type="Pfam" id="PF00501">
    <property type="entry name" value="AMP-binding"/>
    <property type="match status" value="1"/>
</dbReference>
<dbReference type="PANTHER" id="PTHR43201">
    <property type="entry name" value="ACYL-COA SYNTHETASE"/>
    <property type="match status" value="1"/>
</dbReference>
<keyword evidence="2 6" id="KW-0436">Ligase</keyword>
<dbReference type="GO" id="GO:0031956">
    <property type="term" value="F:medium-chain fatty acid-CoA ligase activity"/>
    <property type="evidence" value="ECO:0007669"/>
    <property type="project" value="TreeGrafter"/>
</dbReference>
<protein>
    <submittedName>
        <fullName evidence="6">Cyclohexanecarboxylate-CoA ligase</fullName>
        <ecNumber evidence="6">6.2.1.-</ecNumber>
    </submittedName>
</protein>
<organism evidence="6 7">
    <name type="scientific">Actinoplanes lobatus</name>
    <dbReference type="NCBI Taxonomy" id="113568"/>
    <lineage>
        <taxon>Bacteria</taxon>
        <taxon>Bacillati</taxon>
        <taxon>Actinomycetota</taxon>
        <taxon>Actinomycetes</taxon>
        <taxon>Micromonosporales</taxon>
        <taxon>Micromonosporaceae</taxon>
        <taxon>Actinoplanes</taxon>
    </lineage>
</organism>
<dbReference type="PANTHER" id="PTHR43201:SF5">
    <property type="entry name" value="MEDIUM-CHAIN ACYL-COA LIGASE ACSF2, MITOCHONDRIAL"/>
    <property type="match status" value="1"/>
</dbReference>
<dbReference type="PROSITE" id="PS00455">
    <property type="entry name" value="AMP_BINDING"/>
    <property type="match status" value="1"/>
</dbReference>
<evidence type="ECO:0000256" key="2">
    <source>
        <dbReference type="ARBA" id="ARBA00022598"/>
    </source>
</evidence>
<feature type="domain" description="AMP-dependent synthetase/ligase" evidence="3">
    <location>
        <begin position="50"/>
        <end position="401"/>
    </location>
</feature>
<dbReference type="InterPro" id="IPR020845">
    <property type="entry name" value="AMP-binding_CS"/>
</dbReference>
<evidence type="ECO:0000256" key="1">
    <source>
        <dbReference type="ARBA" id="ARBA00006432"/>
    </source>
</evidence>
<dbReference type="InterPro" id="IPR042099">
    <property type="entry name" value="ANL_N_sf"/>
</dbReference>
<gene>
    <name evidence="5" type="ORF">Alo02nite_64030</name>
    <name evidence="6" type="ORF">BJ964_005092</name>
</gene>
<reference evidence="5 8" key="2">
    <citation type="submission" date="2021-01" db="EMBL/GenBank/DDBJ databases">
        <title>Whole genome shotgun sequence of Actinoplanes lobatus NBRC 12513.</title>
        <authorList>
            <person name="Komaki H."/>
            <person name="Tamura T."/>
        </authorList>
    </citation>
    <scope>NUCLEOTIDE SEQUENCE [LARGE SCALE GENOMIC DNA]</scope>
    <source>
        <strain evidence="5 8">NBRC 12513</strain>
    </source>
</reference>
<dbReference type="EMBL" id="JACHNC010000001">
    <property type="protein sequence ID" value="MBB4750931.1"/>
    <property type="molecule type" value="Genomic_DNA"/>
</dbReference>
<sequence length="564" mass="62127">MPSSPVLVEEQSDFAALARALRPPPYVADRFYAEGWWRRQTILHDLYLVAARYPDRPAFLLHQAAAGRTVTMRYAQLVQHVDRFARALLALGVRRGDPVVVQLPNSWEAIALLLACLRAGAVAVPVSPSVRQRELERVLRMTQATVCVVPDQWHGFPHAEALAEVAPRLLWLRHRVVLGDAAATGAIDFAGFFVHTWHDLPDAPHRLTLDDPDRASMVVFTSGSTGEMKAVLHSHNTFRCGTGAHAAEQERGWGDNEVFATPFAAYDTTSLLFAVWGPILSGGTGIFLDRWDPEVMLDVADGAGVTQLSAAPPHWQELAAAQRRRPRALTRLRTAITTGAAMRPAMLQEVSAAFGKPMHRVWGMTETGMGIRTRPDAPPAADDLQVGYPVTGLETDLVSTGDADEIFPMRVRGPSVCLGVWHDQLTVRETWKHDDGWFSTGDLVTRVTSGAMSIAGRVDDRIGHPHMIPVQEVEMELARHPAVREVAVVGYVDQRGGEQPCAVVVPNGVPPTLTELRDYLTWRGMTGWYRPTRLEVAAALPRSHVGKIRKDVLRRWLAGAEVPD</sequence>
<name>A0A7W7MI16_9ACTN</name>
<accession>A0A7W7MI16</accession>
<evidence type="ECO:0000313" key="5">
    <source>
        <dbReference type="EMBL" id="GIE43505.1"/>
    </source>
</evidence>
<dbReference type="SUPFAM" id="SSF56801">
    <property type="entry name" value="Acetyl-CoA synthetase-like"/>
    <property type="match status" value="1"/>
</dbReference>
<dbReference type="Pfam" id="PF13193">
    <property type="entry name" value="AMP-binding_C"/>
    <property type="match status" value="1"/>
</dbReference>
<comment type="caution">
    <text evidence="6">The sequence shown here is derived from an EMBL/GenBank/DDBJ whole genome shotgun (WGS) entry which is preliminary data.</text>
</comment>
<dbReference type="Gene3D" id="3.30.300.30">
    <property type="match status" value="1"/>
</dbReference>